<reference evidence="2 3" key="1">
    <citation type="submission" date="2024-06" db="EMBL/GenBank/DDBJ databases">
        <title>Genomic Encyclopedia of Type Strains, Phase IV (KMG-IV): sequencing the most valuable type-strain genomes for metagenomic binning, comparative biology and taxonomic classification.</title>
        <authorList>
            <person name="Goeker M."/>
        </authorList>
    </citation>
    <scope>NUCLEOTIDE SEQUENCE [LARGE SCALE GENOMIC DNA]</scope>
    <source>
        <strain evidence="2 3">DSM 29780</strain>
    </source>
</reference>
<name>A0ABV2IWK5_9HYPH</name>
<sequence length="37" mass="4290">MTTMEIVYYVVLPIAFVLVGWVAVRLNERDNRTHPGE</sequence>
<dbReference type="EMBL" id="JBEPMB010000001">
    <property type="protein sequence ID" value="MET3612865.1"/>
    <property type="molecule type" value="Genomic_DNA"/>
</dbReference>
<dbReference type="Proteomes" id="UP001549047">
    <property type="component" value="Unassembled WGS sequence"/>
</dbReference>
<keyword evidence="1" id="KW-0472">Membrane</keyword>
<keyword evidence="1" id="KW-0812">Transmembrane</keyword>
<evidence type="ECO:0000256" key="1">
    <source>
        <dbReference type="SAM" id="Phobius"/>
    </source>
</evidence>
<evidence type="ECO:0000313" key="3">
    <source>
        <dbReference type="Proteomes" id="UP001549047"/>
    </source>
</evidence>
<proteinExistence type="predicted"/>
<protein>
    <submittedName>
        <fullName evidence="2">Uncharacterized protein</fullName>
    </submittedName>
</protein>
<evidence type="ECO:0000313" key="2">
    <source>
        <dbReference type="EMBL" id="MET3612865.1"/>
    </source>
</evidence>
<gene>
    <name evidence="2" type="ORF">ABID16_001170</name>
</gene>
<comment type="caution">
    <text evidence="2">The sequence shown here is derived from an EMBL/GenBank/DDBJ whole genome shotgun (WGS) entry which is preliminary data.</text>
</comment>
<keyword evidence="1" id="KW-1133">Transmembrane helix</keyword>
<accession>A0ABV2IWK5</accession>
<feature type="transmembrane region" description="Helical" evidence="1">
    <location>
        <begin position="6"/>
        <end position="24"/>
    </location>
</feature>
<organism evidence="2 3">
    <name type="scientific">Rhizobium aquaticum</name>
    <dbReference type="NCBI Taxonomy" id="1549636"/>
    <lineage>
        <taxon>Bacteria</taxon>
        <taxon>Pseudomonadati</taxon>
        <taxon>Pseudomonadota</taxon>
        <taxon>Alphaproteobacteria</taxon>
        <taxon>Hyphomicrobiales</taxon>
        <taxon>Rhizobiaceae</taxon>
        <taxon>Rhizobium/Agrobacterium group</taxon>
        <taxon>Rhizobium</taxon>
    </lineage>
</organism>
<keyword evidence="3" id="KW-1185">Reference proteome</keyword>